<dbReference type="AlphaFoldDB" id="A0A0D1LUI7"/>
<accession>A0A0D1LUI7</accession>
<reference evidence="3 4" key="1">
    <citation type="journal article" date="2015" name="Microbiology (Mosc.)">
        <title>Genomics of the Weissella cibaria species with an examination of its metabolic traits.</title>
        <authorList>
            <person name="Lynch K.M."/>
            <person name="Lucid A."/>
            <person name="Arendt E.K."/>
            <person name="Sleator R.D."/>
            <person name="Lucey B."/>
            <person name="Coffey A."/>
        </authorList>
    </citation>
    <scope>NUCLEOTIDE SEQUENCE [LARGE SCALE GENOMIC DNA]</scope>
    <source>
        <strain evidence="3 4">MG1</strain>
    </source>
</reference>
<name>A0A0D1LUI7_9LACO</name>
<dbReference type="SUPFAM" id="SSF69360">
    <property type="entry name" value="Cell wall binding repeat"/>
    <property type="match status" value="1"/>
</dbReference>
<evidence type="ECO:0000313" key="4">
    <source>
        <dbReference type="Proteomes" id="UP000032287"/>
    </source>
</evidence>
<evidence type="ECO:0000256" key="2">
    <source>
        <dbReference type="PROSITE-ProRule" id="PRU00591"/>
    </source>
</evidence>
<organism evidence="3 4">
    <name type="scientific">Weissella cibaria</name>
    <dbReference type="NCBI Taxonomy" id="137591"/>
    <lineage>
        <taxon>Bacteria</taxon>
        <taxon>Bacillati</taxon>
        <taxon>Bacillota</taxon>
        <taxon>Bacilli</taxon>
        <taxon>Lactobacillales</taxon>
        <taxon>Lactobacillaceae</taxon>
        <taxon>Weissella</taxon>
    </lineage>
</organism>
<comment type="caution">
    <text evidence="3">The sequence shown here is derived from an EMBL/GenBank/DDBJ whole genome shotgun (WGS) entry which is preliminary data.</text>
</comment>
<dbReference type="Proteomes" id="UP000032287">
    <property type="component" value="Unassembled WGS sequence"/>
</dbReference>
<proteinExistence type="predicted"/>
<sequence>MTYYTDANGRAVQGMQTIAGKQYYFGDNNTYYLRDNPVNTRQNKTKATANGYIYDGSALNGGYRWYENGQLYTGFKHYMGTYYWFVDGVRQNAGWRHAWGYTYYTDNQGRAVQGWQTINGICYYFGDNGTFFMRYYLK</sequence>
<protein>
    <submittedName>
        <fullName evidence="3">ToxA_5 protein</fullName>
    </submittedName>
</protein>
<dbReference type="RefSeq" id="WP_187325829.1">
    <property type="nucleotide sequence ID" value="NZ_JALOCT010000001.1"/>
</dbReference>
<evidence type="ECO:0000313" key="3">
    <source>
        <dbReference type="EMBL" id="KIU19676.1"/>
    </source>
</evidence>
<dbReference type="PROSITE" id="PS51170">
    <property type="entry name" value="CW"/>
    <property type="match status" value="1"/>
</dbReference>
<evidence type="ECO:0000256" key="1">
    <source>
        <dbReference type="ARBA" id="ARBA00022737"/>
    </source>
</evidence>
<feature type="repeat" description="Cell wall-binding" evidence="2">
    <location>
        <begin position="112"/>
        <end position="131"/>
    </location>
</feature>
<dbReference type="PATRIC" id="fig|137591.25.peg.1666"/>
<gene>
    <name evidence="3" type="primary">toxA_5</name>
    <name evidence="3" type="ORF">QX99_01694</name>
</gene>
<keyword evidence="4" id="KW-1185">Reference proteome</keyword>
<dbReference type="InterPro" id="IPR018337">
    <property type="entry name" value="Cell_wall/Cho-bd_repeat"/>
</dbReference>
<keyword evidence="1" id="KW-0677">Repeat</keyword>
<dbReference type="EMBL" id="JWHU01000034">
    <property type="protein sequence ID" value="KIU19676.1"/>
    <property type="molecule type" value="Genomic_DNA"/>
</dbReference>
<dbReference type="Gene3D" id="2.10.270.10">
    <property type="entry name" value="Cholin Binding"/>
    <property type="match status" value="2"/>
</dbReference>